<keyword evidence="2" id="KW-1185">Reference proteome</keyword>
<protein>
    <submittedName>
        <fullName evidence="1">Uncharacterized protein</fullName>
    </submittedName>
</protein>
<comment type="caution">
    <text evidence="1">The sequence shown here is derived from an EMBL/GenBank/DDBJ whole genome shotgun (WGS) entry which is preliminary data.</text>
</comment>
<sequence>MIPLKQTVSITKGGELDAWGVPAAGIQTAYKCRIDEKTDRIQGPNGGEVQTTADILIKGLVQIGFSDAIEWVDESGLAYVKSPLVVQVIRDLGGKPLFTKVTV</sequence>
<dbReference type="OrthoDB" id="2084015at2"/>
<accession>A0A4V2SWJ0</accession>
<dbReference type="EMBL" id="SLXT01000021">
    <property type="protein sequence ID" value="TCP62526.1"/>
    <property type="molecule type" value="Genomic_DNA"/>
</dbReference>
<evidence type="ECO:0000313" key="1">
    <source>
        <dbReference type="EMBL" id="TCP62526.1"/>
    </source>
</evidence>
<name>A0A4V2SWJ0_9FIRM</name>
<reference evidence="1 2" key="1">
    <citation type="submission" date="2019-03" db="EMBL/GenBank/DDBJ databases">
        <title>Genomic Encyclopedia of Type Strains, Phase IV (KMG-IV): sequencing the most valuable type-strain genomes for metagenomic binning, comparative biology and taxonomic classification.</title>
        <authorList>
            <person name="Goeker M."/>
        </authorList>
    </citation>
    <scope>NUCLEOTIDE SEQUENCE [LARGE SCALE GENOMIC DNA]</scope>
    <source>
        <strain evidence="1 2">DSM 11170</strain>
    </source>
</reference>
<dbReference type="AlphaFoldDB" id="A0A4V2SWJ0"/>
<evidence type="ECO:0000313" key="2">
    <source>
        <dbReference type="Proteomes" id="UP000294813"/>
    </source>
</evidence>
<proteinExistence type="predicted"/>
<dbReference type="Proteomes" id="UP000294813">
    <property type="component" value="Unassembled WGS sequence"/>
</dbReference>
<gene>
    <name evidence="1" type="ORF">EDD73_12124</name>
</gene>
<organism evidence="1 2">
    <name type="scientific">Heliophilum fasciatum</name>
    <dbReference type="NCBI Taxonomy" id="35700"/>
    <lineage>
        <taxon>Bacteria</taxon>
        <taxon>Bacillati</taxon>
        <taxon>Bacillota</taxon>
        <taxon>Clostridia</taxon>
        <taxon>Eubacteriales</taxon>
        <taxon>Heliobacteriaceae</taxon>
        <taxon>Heliophilum</taxon>
    </lineage>
</organism>
<dbReference type="RefSeq" id="WP_131919831.1">
    <property type="nucleotide sequence ID" value="NZ_JAOQNU010000020.1"/>
</dbReference>